<name>A0A7C9RF60_9BRAD</name>
<dbReference type="AlphaFoldDB" id="A0A7C9RF60"/>
<dbReference type="Proteomes" id="UP000480266">
    <property type="component" value="Unassembled WGS sequence"/>
</dbReference>
<reference evidence="1" key="1">
    <citation type="submission" date="2020-02" db="EMBL/GenBank/DDBJ databases">
        <title>Draft genome sequence of Candidatus Afipia apatlaquensis IBT-C3, a potential strain for decolorization of textile dyes.</title>
        <authorList>
            <person name="Sanchez-Reyes A."/>
            <person name="Breton-Deval L."/>
            <person name="Mangelson H."/>
            <person name="Sanchez-Flores A."/>
        </authorList>
    </citation>
    <scope>NUCLEOTIDE SEQUENCE [LARGE SCALE GENOMIC DNA]</scope>
    <source>
        <strain evidence="1">IBT-C3</strain>
    </source>
</reference>
<dbReference type="InterPro" id="IPR022268">
    <property type="entry name" value="CHP03809"/>
</dbReference>
<protein>
    <submittedName>
        <fullName evidence="1">TIGR03809 family protein</fullName>
    </submittedName>
</protein>
<gene>
    <name evidence="1" type="ORF">G4V63_08645</name>
</gene>
<accession>A0A7C9RF60</accession>
<dbReference type="EMBL" id="JAAMRR010000451">
    <property type="protein sequence ID" value="NGX95280.1"/>
    <property type="molecule type" value="Genomic_DNA"/>
</dbReference>
<evidence type="ECO:0000313" key="2">
    <source>
        <dbReference type="Proteomes" id="UP000480266"/>
    </source>
</evidence>
<sequence length="109" mass="12275">MTNPGDAQQGRSVVTRWRMLAERRLNYLVELYETGRWKAYYSETEFLKVVQEARAVLKTWEQLAPPDPVQDKPVEVAIAQAVNSAIPASPFADMSSAHSVNAKDNLRKA</sequence>
<proteinExistence type="predicted"/>
<keyword evidence="2" id="KW-1185">Reference proteome</keyword>
<dbReference type="NCBIfam" id="TIGR03809">
    <property type="entry name" value="TIGR03809 family protein"/>
    <property type="match status" value="1"/>
</dbReference>
<evidence type="ECO:0000313" key="1">
    <source>
        <dbReference type="EMBL" id="NGX95280.1"/>
    </source>
</evidence>
<comment type="caution">
    <text evidence="1">The sequence shown here is derived from an EMBL/GenBank/DDBJ whole genome shotgun (WGS) entry which is preliminary data.</text>
</comment>
<organism evidence="1 2">
    <name type="scientific">Candidatus Afipia apatlaquensis</name>
    <dbReference type="NCBI Taxonomy" id="2712852"/>
    <lineage>
        <taxon>Bacteria</taxon>
        <taxon>Pseudomonadati</taxon>
        <taxon>Pseudomonadota</taxon>
        <taxon>Alphaproteobacteria</taxon>
        <taxon>Hyphomicrobiales</taxon>
        <taxon>Nitrobacteraceae</taxon>
        <taxon>Afipia</taxon>
    </lineage>
</organism>